<reference evidence="4" key="1">
    <citation type="submission" date="2017-02" db="UniProtKB">
        <authorList>
            <consortium name="WormBaseParasite"/>
        </authorList>
    </citation>
    <scope>IDENTIFICATION</scope>
</reference>
<dbReference type="AlphaFoldDB" id="A0A0N5CU00"/>
<gene>
    <name evidence="2" type="ORF">TCLT_LOCUS3700</name>
</gene>
<name>A0A0N5CU00_THECL</name>
<feature type="region of interest" description="Disordered" evidence="1">
    <location>
        <begin position="31"/>
        <end position="50"/>
    </location>
</feature>
<evidence type="ECO:0000313" key="4">
    <source>
        <dbReference type="WBParaSite" id="TCLT_0000371201-mRNA-1"/>
    </source>
</evidence>
<dbReference type="EMBL" id="UYYF01002338">
    <property type="protein sequence ID" value="VDN00406.1"/>
    <property type="molecule type" value="Genomic_DNA"/>
</dbReference>
<dbReference type="WBParaSite" id="TCLT_0000371201-mRNA-1">
    <property type="protein sequence ID" value="TCLT_0000371201-mRNA-1"/>
    <property type="gene ID" value="TCLT_0000371201"/>
</dbReference>
<accession>A0A0N5CU00</accession>
<evidence type="ECO:0000256" key="1">
    <source>
        <dbReference type="SAM" id="MobiDB-lite"/>
    </source>
</evidence>
<proteinExistence type="predicted"/>
<sequence>MCGTRHVVGCSHEEAACRQSIRNCYPGSRCKGTSNVEPGRLQRAREPALH</sequence>
<evidence type="ECO:0000313" key="2">
    <source>
        <dbReference type="EMBL" id="VDN00406.1"/>
    </source>
</evidence>
<reference evidence="2 3" key="2">
    <citation type="submission" date="2018-11" db="EMBL/GenBank/DDBJ databases">
        <authorList>
            <consortium name="Pathogen Informatics"/>
        </authorList>
    </citation>
    <scope>NUCLEOTIDE SEQUENCE [LARGE SCALE GENOMIC DNA]</scope>
</reference>
<organism evidence="4">
    <name type="scientific">Thelazia callipaeda</name>
    <name type="common">Oriental eyeworm</name>
    <name type="synonym">Parasitic nematode</name>
    <dbReference type="NCBI Taxonomy" id="103827"/>
    <lineage>
        <taxon>Eukaryota</taxon>
        <taxon>Metazoa</taxon>
        <taxon>Ecdysozoa</taxon>
        <taxon>Nematoda</taxon>
        <taxon>Chromadorea</taxon>
        <taxon>Rhabditida</taxon>
        <taxon>Spirurina</taxon>
        <taxon>Spiruromorpha</taxon>
        <taxon>Thelazioidea</taxon>
        <taxon>Thelaziidae</taxon>
        <taxon>Thelazia</taxon>
    </lineage>
</organism>
<keyword evidence="3" id="KW-1185">Reference proteome</keyword>
<dbReference type="Proteomes" id="UP000276776">
    <property type="component" value="Unassembled WGS sequence"/>
</dbReference>
<protein>
    <submittedName>
        <fullName evidence="2 4">Uncharacterized protein</fullName>
    </submittedName>
</protein>
<evidence type="ECO:0000313" key="3">
    <source>
        <dbReference type="Proteomes" id="UP000276776"/>
    </source>
</evidence>